<feature type="binding site" evidence="9">
    <location>
        <position position="197"/>
    </location>
    <ligand>
        <name>Zn(2+)</name>
        <dbReference type="ChEBI" id="CHEBI:29105"/>
        <note>catalytic</note>
    </ligand>
</feature>
<dbReference type="GO" id="GO:0046936">
    <property type="term" value="F:2'-deoxyadenosine deaminase activity"/>
    <property type="evidence" value="ECO:0007669"/>
    <property type="project" value="RHEA"/>
</dbReference>
<sequence>MKFKNAPKIELHCHLDGSLRIDTVIDLIKKENLELKNLSYDEIKSELIVPDDCPSLNDYLKRFDIPNMLMQSKENLKRIAYELIEDASLENVKYIEVRFAPLLHKNNGLSVEEIIESVLEGLREGERDFNVKSNLILSLLRHMDVDSVYEVIEGGKKFIGQGVVALDLAGGEEKGFVHKFVDAFKLAREYGYKVTIHAGETGFAENVSDAINLLKAERIGHGVAILNDTDVYKLVKDNNIVLEMCPKSNVQTKAVQEYSEHPIKKFLDDGLCVNLSTDNRTVSNVTLTEECNTIDSIHSLTESDIKKIYINSIKGAFCTNETKEWLMTQI</sequence>
<dbReference type="RefSeq" id="WP_039316440.1">
    <property type="nucleotide sequence ID" value="NZ_CP006905.1"/>
</dbReference>
<organism evidence="11 12">
    <name type="scientific">Clostridium baratii str. Sullivan</name>
    <dbReference type="NCBI Taxonomy" id="1415775"/>
    <lineage>
        <taxon>Bacteria</taxon>
        <taxon>Bacillati</taxon>
        <taxon>Bacillota</taxon>
        <taxon>Clostridia</taxon>
        <taxon>Eubacteriales</taxon>
        <taxon>Clostridiaceae</taxon>
        <taxon>Clostridium</taxon>
    </lineage>
</organism>
<dbReference type="CDD" id="cd01320">
    <property type="entry name" value="ADA"/>
    <property type="match status" value="1"/>
</dbReference>
<accession>A0A0A7FZK4</accession>
<feature type="binding site" evidence="9">
    <location>
        <position position="278"/>
    </location>
    <ligand>
        <name>Zn(2+)</name>
        <dbReference type="ChEBI" id="CHEBI:29105"/>
        <note>catalytic</note>
    </ligand>
</feature>
<feature type="site" description="Important for catalytic activity" evidence="9">
    <location>
        <position position="221"/>
    </location>
</feature>
<evidence type="ECO:0000256" key="5">
    <source>
        <dbReference type="ARBA" id="ARBA00023080"/>
    </source>
</evidence>
<feature type="binding site" evidence="9">
    <location>
        <position position="12"/>
    </location>
    <ligand>
        <name>Zn(2+)</name>
        <dbReference type="ChEBI" id="CHEBI:29105"/>
        <note>catalytic</note>
    </ligand>
</feature>
<feature type="binding site" evidence="9">
    <location>
        <position position="14"/>
    </location>
    <ligand>
        <name>substrate</name>
    </ligand>
</feature>
<evidence type="ECO:0000256" key="4">
    <source>
        <dbReference type="ARBA" id="ARBA00022833"/>
    </source>
</evidence>
<dbReference type="GO" id="GO:0009168">
    <property type="term" value="P:purine ribonucleoside monophosphate biosynthetic process"/>
    <property type="evidence" value="ECO:0007669"/>
    <property type="project" value="UniProtKB-UniRule"/>
</dbReference>
<comment type="function">
    <text evidence="9">Catalyzes the hydrolytic deamination of adenosine and 2-deoxyadenosine.</text>
</comment>
<dbReference type="Proteomes" id="UP000030635">
    <property type="component" value="Chromosome"/>
</dbReference>
<keyword evidence="12" id="KW-1185">Reference proteome</keyword>
<dbReference type="InterPro" id="IPR001365">
    <property type="entry name" value="A_deaminase_dom"/>
</dbReference>
<evidence type="ECO:0000313" key="12">
    <source>
        <dbReference type="Proteomes" id="UP000030635"/>
    </source>
</evidence>
<dbReference type="KEGG" id="cbv:U729_3034"/>
<dbReference type="InterPro" id="IPR028893">
    <property type="entry name" value="A_deaminase"/>
</dbReference>
<keyword evidence="4 9" id="KW-0862">Zinc</keyword>
<feature type="domain" description="Adenosine deaminase" evidence="10">
    <location>
        <begin position="7"/>
        <end position="329"/>
    </location>
</feature>
<dbReference type="GO" id="GO:0046103">
    <property type="term" value="P:inosine biosynthetic process"/>
    <property type="evidence" value="ECO:0007669"/>
    <property type="project" value="TreeGrafter"/>
</dbReference>
<comment type="caution">
    <text evidence="9">Lacks conserved residue(s) required for the propagation of feature annotation.</text>
</comment>
<comment type="cofactor">
    <cofactor evidence="9">
        <name>Zn(2+)</name>
        <dbReference type="ChEBI" id="CHEBI:29105"/>
    </cofactor>
    <text evidence="9">Binds 1 zinc ion per subunit.</text>
</comment>
<keyword evidence="2 9" id="KW-0479">Metal-binding</keyword>
<dbReference type="NCBIfam" id="TIGR01430">
    <property type="entry name" value="aden_deam"/>
    <property type="match status" value="1"/>
</dbReference>
<evidence type="ECO:0000256" key="6">
    <source>
        <dbReference type="ARBA" id="ARBA00031852"/>
    </source>
</evidence>
<dbReference type="InterPro" id="IPR006330">
    <property type="entry name" value="Ado/ade_deaminase"/>
</dbReference>
<dbReference type="SUPFAM" id="SSF51556">
    <property type="entry name" value="Metallo-dependent hydrolases"/>
    <property type="match status" value="1"/>
</dbReference>
<feature type="binding site" evidence="9">
    <location>
        <position position="16"/>
    </location>
    <ligand>
        <name>substrate</name>
    </ligand>
</feature>
<dbReference type="Gene3D" id="3.20.20.140">
    <property type="entry name" value="Metal-dependent hydrolases"/>
    <property type="match status" value="1"/>
</dbReference>
<dbReference type="EC" id="3.5.4.4" evidence="1 9"/>
<proteinExistence type="inferred from homology"/>
<feature type="binding site" evidence="9">
    <location>
        <position position="14"/>
    </location>
    <ligand>
        <name>Zn(2+)</name>
        <dbReference type="ChEBI" id="CHEBI:29105"/>
        <note>catalytic</note>
    </ligand>
</feature>
<dbReference type="GO" id="GO:0043103">
    <property type="term" value="P:hypoxanthine salvage"/>
    <property type="evidence" value="ECO:0007669"/>
    <property type="project" value="TreeGrafter"/>
</dbReference>
<comment type="catalytic activity">
    <reaction evidence="7">
        <text>adenosine + H2O + H(+) = inosine + NH4(+)</text>
        <dbReference type="Rhea" id="RHEA:24408"/>
        <dbReference type="ChEBI" id="CHEBI:15377"/>
        <dbReference type="ChEBI" id="CHEBI:15378"/>
        <dbReference type="ChEBI" id="CHEBI:16335"/>
        <dbReference type="ChEBI" id="CHEBI:17596"/>
        <dbReference type="ChEBI" id="CHEBI:28938"/>
        <dbReference type="EC" id="3.5.4.4"/>
    </reaction>
    <physiologicalReaction direction="left-to-right" evidence="7">
        <dbReference type="Rhea" id="RHEA:24409"/>
    </physiologicalReaction>
</comment>
<name>A0A0A7FZK4_9CLOT</name>
<dbReference type="Pfam" id="PF00962">
    <property type="entry name" value="A_deaminase"/>
    <property type="match status" value="1"/>
</dbReference>
<keyword evidence="3 9" id="KW-0378">Hydrolase</keyword>
<evidence type="ECO:0000256" key="1">
    <source>
        <dbReference type="ARBA" id="ARBA00012784"/>
    </source>
</evidence>
<evidence type="ECO:0000256" key="2">
    <source>
        <dbReference type="ARBA" id="ARBA00022723"/>
    </source>
</evidence>
<evidence type="ECO:0000256" key="7">
    <source>
        <dbReference type="ARBA" id="ARBA00047989"/>
    </source>
</evidence>
<gene>
    <name evidence="9 11" type="primary">add</name>
    <name evidence="11" type="ORF">U729_3034</name>
</gene>
<dbReference type="GO" id="GO:0005829">
    <property type="term" value="C:cytosol"/>
    <property type="evidence" value="ECO:0007669"/>
    <property type="project" value="TreeGrafter"/>
</dbReference>
<dbReference type="OrthoDB" id="9779574at2"/>
<dbReference type="GO" id="GO:0006154">
    <property type="term" value="P:adenosine catabolic process"/>
    <property type="evidence" value="ECO:0007669"/>
    <property type="project" value="TreeGrafter"/>
</dbReference>
<keyword evidence="5 9" id="KW-0546">Nucleotide metabolism</keyword>
<dbReference type="GO" id="GO:0009117">
    <property type="term" value="P:nucleotide metabolic process"/>
    <property type="evidence" value="ECO:0007669"/>
    <property type="project" value="UniProtKB-KW"/>
</dbReference>
<dbReference type="GO" id="GO:0004000">
    <property type="term" value="F:adenosine deaminase activity"/>
    <property type="evidence" value="ECO:0007669"/>
    <property type="project" value="UniProtKB-UniRule"/>
</dbReference>
<feature type="active site" description="Proton donor" evidence="9">
    <location>
        <position position="200"/>
    </location>
</feature>
<dbReference type="PANTHER" id="PTHR11409:SF43">
    <property type="entry name" value="ADENOSINE DEAMINASE"/>
    <property type="match status" value="1"/>
</dbReference>
<feature type="binding site" evidence="9">
    <location>
        <position position="170"/>
    </location>
    <ligand>
        <name>substrate</name>
    </ligand>
</feature>
<evidence type="ECO:0000259" key="10">
    <source>
        <dbReference type="Pfam" id="PF00962"/>
    </source>
</evidence>
<comment type="similarity">
    <text evidence="9">Belongs to the metallo-dependent hydrolases superfamily. Adenosine and AMP deaminases family. Adenosine deaminase subfamily.</text>
</comment>
<reference evidence="11 12" key="1">
    <citation type="journal article" date="2015" name="Infect. Genet. Evol.">
        <title>Genomic sequences of six botulinum neurotoxin-producing strains representing three clostridial species illustrate the mobility and diversity of botulinum neurotoxin genes.</title>
        <authorList>
            <person name="Smith T.J."/>
            <person name="Hill K.K."/>
            <person name="Xie G."/>
            <person name="Foley B.T."/>
            <person name="Williamson C.H."/>
            <person name="Foster J.T."/>
            <person name="Johnson S.L."/>
            <person name="Chertkov O."/>
            <person name="Teshima H."/>
            <person name="Gibbons H.S."/>
            <person name="Johnsky L.A."/>
            <person name="Karavis M.A."/>
            <person name="Smith L.A."/>
        </authorList>
    </citation>
    <scope>NUCLEOTIDE SEQUENCE [LARGE SCALE GENOMIC DNA]</scope>
    <source>
        <strain evidence="11">Sullivan</strain>
    </source>
</reference>
<dbReference type="STRING" id="1561.NPD11_4"/>
<dbReference type="GO" id="GO:0008270">
    <property type="term" value="F:zinc ion binding"/>
    <property type="evidence" value="ECO:0007669"/>
    <property type="project" value="UniProtKB-UniRule"/>
</dbReference>
<evidence type="ECO:0000256" key="8">
    <source>
        <dbReference type="ARBA" id="ARBA00049213"/>
    </source>
</evidence>
<comment type="catalytic activity">
    <reaction evidence="8">
        <text>2'-deoxyadenosine + H2O + H(+) = 2'-deoxyinosine + NH4(+)</text>
        <dbReference type="Rhea" id="RHEA:28190"/>
        <dbReference type="ChEBI" id="CHEBI:15377"/>
        <dbReference type="ChEBI" id="CHEBI:15378"/>
        <dbReference type="ChEBI" id="CHEBI:17256"/>
        <dbReference type="ChEBI" id="CHEBI:28938"/>
        <dbReference type="ChEBI" id="CHEBI:28997"/>
        <dbReference type="EC" id="3.5.4.4"/>
    </reaction>
    <physiologicalReaction direction="left-to-right" evidence="8">
        <dbReference type="Rhea" id="RHEA:28191"/>
    </physiologicalReaction>
</comment>
<dbReference type="HAMAP" id="MF_00540">
    <property type="entry name" value="A_deaminase"/>
    <property type="match status" value="1"/>
</dbReference>
<dbReference type="HOGENOM" id="CLU_039228_0_0_9"/>
<dbReference type="EMBL" id="CP006905">
    <property type="protein sequence ID" value="AIY84320.1"/>
    <property type="molecule type" value="Genomic_DNA"/>
</dbReference>
<dbReference type="AlphaFoldDB" id="A0A0A7FZK4"/>
<evidence type="ECO:0000256" key="3">
    <source>
        <dbReference type="ARBA" id="ARBA00022801"/>
    </source>
</evidence>
<dbReference type="InterPro" id="IPR032466">
    <property type="entry name" value="Metal_Hydrolase"/>
</dbReference>
<protein>
    <recommendedName>
        <fullName evidence="1 9">Adenosine deaminase</fullName>
        <ecNumber evidence="1 9">3.5.4.4</ecNumber>
    </recommendedName>
    <alternativeName>
        <fullName evidence="6 9">Adenosine aminohydrolase</fullName>
    </alternativeName>
</protein>
<evidence type="ECO:0000256" key="9">
    <source>
        <dbReference type="HAMAP-Rule" id="MF_00540"/>
    </source>
</evidence>
<dbReference type="PANTHER" id="PTHR11409">
    <property type="entry name" value="ADENOSINE DEAMINASE"/>
    <property type="match status" value="1"/>
</dbReference>
<dbReference type="eggNOG" id="COG1816">
    <property type="taxonomic scope" value="Bacteria"/>
</dbReference>
<evidence type="ECO:0000313" key="11">
    <source>
        <dbReference type="EMBL" id="AIY84320.1"/>
    </source>
</evidence>